<keyword evidence="2" id="KW-1185">Reference proteome</keyword>
<organism evidence="1 2">
    <name type="scientific">Chitinophaga skermanii</name>
    <dbReference type="NCBI Taxonomy" id="331697"/>
    <lineage>
        <taxon>Bacteria</taxon>
        <taxon>Pseudomonadati</taxon>
        <taxon>Bacteroidota</taxon>
        <taxon>Chitinophagia</taxon>
        <taxon>Chitinophagales</taxon>
        <taxon>Chitinophagaceae</taxon>
        <taxon>Chitinophaga</taxon>
    </lineage>
</organism>
<proteinExistence type="predicted"/>
<gene>
    <name evidence="1" type="ORF">LX64_00737</name>
</gene>
<evidence type="ECO:0000313" key="1">
    <source>
        <dbReference type="EMBL" id="RAJ11129.1"/>
    </source>
</evidence>
<dbReference type="EMBL" id="QLLL01000001">
    <property type="protein sequence ID" value="RAJ11129.1"/>
    <property type="molecule type" value="Genomic_DNA"/>
</dbReference>
<dbReference type="SUPFAM" id="SSF56399">
    <property type="entry name" value="ADP-ribosylation"/>
    <property type="match status" value="1"/>
</dbReference>
<name>A0A327R2R6_9BACT</name>
<dbReference type="Proteomes" id="UP000249547">
    <property type="component" value="Unassembled WGS sequence"/>
</dbReference>
<evidence type="ECO:0000313" key="2">
    <source>
        <dbReference type="Proteomes" id="UP000249547"/>
    </source>
</evidence>
<reference evidence="1 2" key="1">
    <citation type="submission" date="2018-06" db="EMBL/GenBank/DDBJ databases">
        <title>Genomic Encyclopedia of Archaeal and Bacterial Type Strains, Phase II (KMG-II): from individual species to whole genera.</title>
        <authorList>
            <person name="Goeker M."/>
        </authorList>
    </citation>
    <scope>NUCLEOTIDE SEQUENCE [LARGE SCALE GENOMIC DNA]</scope>
    <source>
        <strain evidence="1 2">DSM 23857</strain>
    </source>
</reference>
<dbReference type="AlphaFoldDB" id="A0A327R2R6"/>
<dbReference type="RefSeq" id="WP_211324720.1">
    <property type="nucleotide sequence ID" value="NZ_QLLL01000001.1"/>
</dbReference>
<sequence length="206" mass="23291">MGTNNLIYSSDQGLILGFHGCSEELRDAVVLGKTILRPSKNIFDWLGDGIYFWQNNYERALHYAQNAPPTLQIKKPAVLGAVFCLGDCLDLTDKKNIDLLKVSYDTFEGIANAKKITLPRNVNAPGTRYLNDKVLRKLDCAVIKHLHSQLKYAGLTPFESVRGVFFEGKEVYDGAGFYEHTHIQVCIRNPNLIKAFFIPRLETDWP</sequence>
<accession>A0A327R2R6</accession>
<protein>
    <submittedName>
        <fullName evidence="1">Uncharacterized protein</fullName>
    </submittedName>
</protein>
<comment type="caution">
    <text evidence="1">The sequence shown here is derived from an EMBL/GenBank/DDBJ whole genome shotgun (WGS) entry which is preliminary data.</text>
</comment>